<evidence type="ECO:0000313" key="2">
    <source>
        <dbReference type="Proteomes" id="UP001265700"/>
    </source>
</evidence>
<dbReference type="EMBL" id="JAVDWU010000007">
    <property type="protein sequence ID" value="MDR7151380.1"/>
    <property type="molecule type" value="Genomic_DNA"/>
</dbReference>
<gene>
    <name evidence="1" type="ORF">J2W49_003356</name>
</gene>
<dbReference type="RefSeq" id="WP_310318658.1">
    <property type="nucleotide sequence ID" value="NZ_JAVDWU010000007.1"/>
</dbReference>
<reference evidence="1 2" key="1">
    <citation type="submission" date="2023-07" db="EMBL/GenBank/DDBJ databases">
        <title>Sorghum-associated microbial communities from plants grown in Nebraska, USA.</title>
        <authorList>
            <person name="Schachtman D."/>
        </authorList>
    </citation>
    <scope>NUCLEOTIDE SEQUENCE [LARGE SCALE GENOMIC DNA]</scope>
    <source>
        <strain evidence="1 2">4249</strain>
    </source>
</reference>
<dbReference type="Proteomes" id="UP001265700">
    <property type="component" value="Unassembled WGS sequence"/>
</dbReference>
<organism evidence="1 2">
    <name type="scientific">Hydrogenophaga palleronii</name>
    <dbReference type="NCBI Taxonomy" id="65655"/>
    <lineage>
        <taxon>Bacteria</taxon>
        <taxon>Pseudomonadati</taxon>
        <taxon>Pseudomonadota</taxon>
        <taxon>Betaproteobacteria</taxon>
        <taxon>Burkholderiales</taxon>
        <taxon>Comamonadaceae</taxon>
        <taxon>Hydrogenophaga</taxon>
    </lineage>
</organism>
<evidence type="ECO:0008006" key="3">
    <source>
        <dbReference type="Google" id="ProtNLM"/>
    </source>
</evidence>
<evidence type="ECO:0000313" key="1">
    <source>
        <dbReference type="EMBL" id="MDR7151380.1"/>
    </source>
</evidence>
<name>A0ABU1WQ12_9BURK</name>
<proteinExistence type="predicted"/>
<comment type="caution">
    <text evidence="1">The sequence shown here is derived from an EMBL/GenBank/DDBJ whole genome shotgun (WGS) entry which is preliminary data.</text>
</comment>
<protein>
    <recommendedName>
        <fullName evidence="3">L,D-transpeptidase</fullName>
    </recommendedName>
</protein>
<keyword evidence="2" id="KW-1185">Reference proteome</keyword>
<accession>A0ABU1WQ12</accession>
<sequence>MIVDKREARVLVFDARGKLRGASPALIGLAIGDHSVPGIGDKKLSDIRPEERTTPAGRFVAHLDKNLRGQEMLWVDYDTAVSLHPVVKGHPMERRAQRLASSSPAERRISYGCINVPAHFYKQVVSPAFTGTDGIVYVLPEVRSMQEVFGTDDGWKEGSRQSKGIHR</sequence>